<dbReference type="EMBL" id="JAHSPG010000003">
    <property type="protein sequence ID" value="MBV4357227.1"/>
    <property type="molecule type" value="Genomic_DNA"/>
</dbReference>
<proteinExistence type="predicted"/>
<evidence type="ECO:0000259" key="2">
    <source>
        <dbReference type="Pfam" id="PF14317"/>
    </source>
</evidence>
<dbReference type="Proteomes" id="UP000812270">
    <property type="component" value="Unassembled WGS sequence"/>
</dbReference>
<feature type="transmembrane region" description="Helical" evidence="1">
    <location>
        <begin position="26"/>
        <end position="46"/>
    </location>
</feature>
<evidence type="ECO:0000313" key="3">
    <source>
        <dbReference type="EMBL" id="MBV4357227.1"/>
    </source>
</evidence>
<evidence type="ECO:0000256" key="1">
    <source>
        <dbReference type="SAM" id="Phobius"/>
    </source>
</evidence>
<dbReference type="InterPro" id="IPR025588">
    <property type="entry name" value="YcxB-like_C"/>
</dbReference>
<feature type="transmembrane region" description="Helical" evidence="1">
    <location>
        <begin position="52"/>
        <end position="72"/>
    </location>
</feature>
<evidence type="ECO:0000313" key="4">
    <source>
        <dbReference type="Proteomes" id="UP000812270"/>
    </source>
</evidence>
<keyword evidence="1" id="KW-0812">Transmembrane</keyword>
<comment type="caution">
    <text evidence="3">The sequence shown here is derived from an EMBL/GenBank/DDBJ whole genome shotgun (WGS) entry which is preliminary data.</text>
</comment>
<dbReference type="RefSeq" id="WP_217790839.1">
    <property type="nucleotide sequence ID" value="NZ_JAHSPG010000003.1"/>
</dbReference>
<accession>A0A9E2W800</accession>
<feature type="domain" description="YcxB-like C-terminal" evidence="2">
    <location>
        <begin position="91"/>
        <end position="141"/>
    </location>
</feature>
<gene>
    <name evidence="3" type="ORF">KTO63_08730</name>
</gene>
<dbReference type="AlphaFoldDB" id="A0A9E2W800"/>
<dbReference type="Pfam" id="PF14317">
    <property type="entry name" value="YcxB"/>
    <property type="match status" value="1"/>
</dbReference>
<reference evidence="3" key="1">
    <citation type="submission" date="2021-06" db="EMBL/GenBank/DDBJ databases">
        <authorList>
            <person name="Huq M.A."/>
        </authorList>
    </citation>
    <scope>NUCLEOTIDE SEQUENCE</scope>
    <source>
        <strain evidence="3">MAH-26</strain>
    </source>
</reference>
<protein>
    <submittedName>
        <fullName evidence="3">YcxB family protein</fullName>
    </submittedName>
</protein>
<organism evidence="3 4">
    <name type="scientific">Pinibacter aurantiacus</name>
    <dbReference type="NCBI Taxonomy" id="2851599"/>
    <lineage>
        <taxon>Bacteria</taxon>
        <taxon>Pseudomonadati</taxon>
        <taxon>Bacteroidota</taxon>
        <taxon>Chitinophagia</taxon>
        <taxon>Chitinophagales</taxon>
        <taxon>Chitinophagaceae</taxon>
        <taxon>Pinibacter</taxon>
    </lineage>
</organism>
<sequence length="158" mass="18931">MTIHFNYNKKQVIQGLRYHFFTRPEIKFLIIIINVFALLSAGLFYFKKIQPISFLIFSLLWLVLMVVIWSVLPASIYRRAHTFKDEFSVDFKDDGLTLSNDRGSKKWEWNLFSNFLETPYFFHLYFDARSFFLIPKDAFKDIPDMQSARSLLKEHIKQ</sequence>
<keyword evidence="1" id="KW-1133">Transmembrane helix</keyword>
<keyword evidence="4" id="KW-1185">Reference proteome</keyword>
<name>A0A9E2W800_9BACT</name>
<keyword evidence="1" id="KW-0472">Membrane</keyword>